<proteinExistence type="predicted"/>
<dbReference type="Proteomes" id="UP001202328">
    <property type="component" value="Unassembled WGS sequence"/>
</dbReference>
<gene>
    <name evidence="4" type="ORF">MKW98_020640</name>
</gene>
<dbReference type="SUPFAM" id="SSF49590">
    <property type="entry name" value="PHL pollen allergen"/>
    <property type="match status" value="1"/>
</dbReference>
<comment type="caution">
    <text evidence="4">The sequence shown here is derived from an EMBL/GenBank/DDBJ whole genome shotgun (WGS) entry which is preliminary data.</text>
</comment>
<feature type="domain" description="Expansin-like EG45" evidence="2">
    <location>
        <begin position="50"/>
        <end position="163"/>
    </location>
</feature>
<dbReference type="EMBL" id="JAJJMB010001184">
    <property type="protein sequence ID" value="KAI3957998.1"/>
    <property type="molecule type" value="Genomic_DNA"/>
</dbReference>
<dbReference type="AlphaFoldDB" id="A0AAD4XY10"/>
<feature type="chain" id="PRO_5041945885" description="Expansin-like A2" evidence="1">
    <location>
        <begin position="25"/>
        <end position="289"/>
    </location>
</feature>
<evidence type="ECO:0008006" key="6">
    <source>
        <dbReference type="Google" id="ProtNLM"/>
    </source>
</evidence>
<dbReference type="InterPro" id="IPR036749">
    <property type="entry name" value="Expansin_CBD_sf"/>
</dbReference>
<dbReference type="Gene3D" id="2.40.40.10">
    <property type="entry name" value="RlpA-like domain"/>
    <property type="match status" value="1"/>
</dbReference>
<dbReference type="Gene3D" id="2.60.40.760">
    <property type="entry name" value="Expansin, cellulose-binding-like domain"/>
    <property type="match status" value="1"/>
</dbReference>
<dbReference type="InterPro" id="IPR036908">
    <property type="entry name" value="RlpA-like_sf"/>
</dbReference>
<evidence type="ECO:0000259" key="2">
    <source>
        <dbReference type="PROSITE" id="PS50842"/>
    </source>
</evidence>
<evidence type="ECO:0000259" key="3">
    <source>
        <dbReference type="PROSITE" id="PS50843"/>
    </source>
</evidence>
<feature type="domain" description="Expansin-like CBD" evidence="3">
    <location>
        <begin position="177"/>
        <end position="271"/>
    </location>
</feature>
<feature type="signal peptide" evidence="1">
    <location>
        <begin position="1"/>
        <end position="24"/>
    </location>
</feature>
<dbReference type="PANTHER" id="PTHR31692:SF4">
    <property type="entry name" value="EXPANSIN-LIKE A1-RELATED"/>
    <property type="match status" value="1"/>
</dbReference>
<evidence type="ECO:0000256" key="1">
    <source>
        <dbReference type="SAM" id="SignalP"/>
    </source>
</evidence>
<dbReference type="SUPFAM" id="SSF50685">
    <property type="entry name" value="Barwin-like endoglucanases"/>
    <property type="match status" value="1"/>
</dbReference>
<name>A0AAD4XY10_9MAGN</name>
<evidence type="ECO:0000313" key="4">
    <source>
        <dbReference type="EMBL" id="KAI3957998.1"/>
    </source>
</evidence>
<accession>A0AAD4XY10</accession>
<dbReference type="InterPro" id="IPR007117">
    <property type="entry name" value="Expansin_CBD"/>
</dbReference>
<sequence length="289" mass="32161">MNKLKMEFIFVLFVILLASSSVNGAPCNRRLCLHKSKAAYFPLSKPLVTAGACGYGSIAKGFNKGYIASGISSLLEEKGVNVCGSCIHVTCINKTLCRRRGTNVVLTDSIHRQTRLRNVGTDLILSDRAFISMAAKGKARELLALRSHVEVEYKRKPCEYKNQNVSIRVDESNKKRDRFVLTLLYQGGQSGIFSISVMYADTNNSTVELGMTHKYGAVWEIRRIPEAIRRVPTRGRLSFKILVYKGHDLHAYQSSSGQVPANWKIGEIYDLGFQLKGIIDMRSGCNCTA</sequence>
<dbReference type="InterPro" id="IPR007112">
    <property type="entry name" value="Expansin/allergen_DPBB_dom"/>
</dbReference>
<protein>
    <recommendedName>
        <fullName evidence="6">Expansin-like A2</fullName>
    </recommendedName>
</protein>
<dbReference type="PROSITE" id="PS50843">
    <property type="entry name" value="EXPANSIN_CBD"/>
    <property type="match status" value="1"/>
</dbReference>
<dbReference type="PROSITE" id="PS50842">
    <property type="entry name" value="EXPANSIN_EG45"/>
    <property type="match status" value="1"/>
</dbReference>
<dbReference type="PANTHER" id="PTHR31692">
    <property type="entry name" value="EXPANSIN-B3"/>
    <property type="match status" value="1"/>
</dbReference>
<evidence type="ECO:0000313" key="5">
    <source>
        <dbReference type="Proteomes" id="UP001202328"/>
    </source>
</evidence>
<organism evidence="4 5">
    <name type="scientific">Papaver atlanticum</name>
    <dbReference type="NCBI Taxonomy" id="357466"/>
    <lineage>
        <taxon>Eukaryota</taxon>
        <taxon>Viridiplantae</taxon>
        <taxon>Streptophyta</taxon>
        <taxon>Embryophyta</taxon>
        <taxon>Tracheophyta</taxon>
        <taxon>Spermatophyta</taxon>
        <taxon>Magnoliopsida</taxon>
        <taxon>Ranunculales</taxon>
        <taxon>Papaveraceae</taxon>
        <taxon>Papaveroideae</taxon>
        <taxon>Papaver</taxon>
    </lineage>
</organism>
<keyword evidence="5" id="KW-1185">Reference proteome</keyword>
<keyword evidence="1" id="KW-0732">Signal</keyword>
<reference evidence="4" key="1">
    <citation type="submission" date="2022-04" db="EMBL/GenBank/DDBJ databases">
        <title>A functionally conserved STORR gene fusion in Papaver species that diverged 16.8 million years ago.</title>
        <authorList>
            <person name="Catania T."/>
        </authorList>
    </citation>
    <scope>NUCLEOTIDE SEQUENCE</scope>
    <source>
        <strain evidence="4">S-188037</strain>
    </source>
</reference>